<gene>
    <name evidence="1" type="ORF">CLO192961_LOCUS176559</name>
</gene>
<sequence>MIIDLFVAAYLTTFPLEHDVKRLEGQPLPADLPQRVTEVECTGFWSKDYSKFSNSRYFVRPSTIYWDFMGYKPHPCRNTLAPGDSRVWATKESPFKGGSWQLRIPAYYLPTSGRRRFDPRLSESRARERYRILLGKLGRDEDGFFQVAPNKIHPEHTHLVTARSKQDPAMRISVTELGNNGESKPGPVDIRHGTTTAQWAEPWVIPTSEYGAWLVLSP</sequence>
<keyword evidence="2" id="KW-1185">Reference proteome</keyword>
<evidence type="ECO:0000313" key="2">
    <source>
        <dbReference type="Proteomes" id="UP000766486"/>
    </source>
</evidence>
<dbReference type="EMBL" id="CABFNS010000741">
    <property type="protein sequence ID" value="VUC25952.1"/>
    <property type="molecule type" value="Genomic_DNA"/>
</dbReference>
<evidence type="ECO:0000313" key="1">
    <source>
        <dbReference type="EMBL" id="VUC25952.1"/>
    </source>
</evidence>
<proteinExistence type="predicted"/>
<dbReference type="Proteomes" id="UP000766486">
    <property type="component" value="Unassembled WGS sequence"/>
</dbReference>
<reference evidence="1 2" key="1">
    <citation type="submission" date="2019-06" db="EMBL/GenBank/DDBJ databases">
        <authorList>
            <person name="Broberg M."/>
        </authorList>
    </citation>
    <scope>NUCLEOTIDE SEQUENCE [LARGE SCALE GENOMIC DNA]</scope>
</reference>
<accession>A0ABY6U7T9</accession>
<name>A0ABY6U7T9_BIOOC</name>
<comment type="caution">
    <text evidence="1">The sequence shown here is derived from an EMBL/GenBank/DDBJ whole genome shotgun (WGS) entry which is preliminary data.</text>
</comment>
<protein>
    <submittedName>
        <fullName evidence="1">Uncharacterized protein</fullName>
    </submittedName>
</protein>
<organism evidence="1 2">
    <name type="scientific">Bionectria ochroleuca</name>
    <name type="common">Gliocladium roseum</name>
    <dbReference type="NCBI Taxonomy" id="29856"/>
    <lineage>
        <taxon>Eukaryota</taxon>
        <taxon>Fungi</taxon>
        <taxon>Dikarya</taxon>
        <taxon>Ascomycota</taxon>
        <taxon>Pezizomycotina</taxon>
        <taxon>Sordariomycetes</taxon>
        <taxon>Hypocreomycetidae</taxon>
        <taxon>Hypocreales</taxon>
        <taxon>Bionectriaceae</taxon>
        <taxon>Clonostachys</taxon>
    </lineage>
</organism>